<feature type="transmembrane region" description="Helical" evidence="8">
    <location>
        <begin position="134"/>
        <end position="159"/>
    </location>
</feature>
<evidence type="ECO:0000256" key="4">
    <source>
        <dbReference type="ARBA" id="ARBA00022519"/>
    </source>
</evidence>
<sequence>MSLFKKLLQSFNTINIVVGKAVSWLVLIMVGIVFSVVVMRYVFSTGRIWVQELVLWMHAAVFLLSAAYTLSEDSHVRVDVFFRRWSLKTQSRINLIGSALCLCPVSLFLVFGSLDYVASSWELKEASKDAGGLVYPLVPLLKTMIPVCGAMLFFQALFIGHRSVQEIQND</sequence>
<comment type="subcellular location">
    <subcellularLocation>
        <location evidence="1">Cell inner membrane</location>
        <topology evidence="1">Multi-pass membrane protein</topology>
    </subcellularLocation>
</comment>
<evidence type="ECO:0000256" key="6">
    <source>
        <dbReference type="ARBA" id="ARBA00022989"/>
    </source>
</evidence>
<evidence type="ECO:0000256" key="7">
    <source>
        <dbReference type="ARBA" id="ARBA00023136"/>
    </source>
</evidence>
<gene>
    <name evidence="10" type="ORF">METZ01_LOCUS294377</name>
</gene>
<keyword evidence="2" id="KW-0813">Transport</keyword>
<evidence type="ECO:0000256" key="5">
    <source>
        <dbReference type="ARBA" id="ARBA00022692"/>
    </source>
</evidence>
<feature type="transmembrane region" description="Helical" evidence="8">
    <location>
        <begin position="53"/>
        <end position="71"/>
    </location>
</feature>
<feature type="domain" description="Tripartite ATP-independent periplasmic transporters DctQ component" evidence="9">
    <location>
        <begin position="29"/>
        <end position="156"/>
    </location>
</feature>
<proteinExistence type="predicted"/>
<evidence type="ECO:0000256" key="3">
    <source>
        <dbReference type="ARBA" id="ARBA00022475"/>
    </source>
</evidence>
<dbReference type="Pfam" id="PF04290">
    <property type="entry name" value="DctQ"/>
    <property type="match status" value="1"/>
</dbReference>
<evidence type="ECO:0000256" key="2">
    <source>
        <dbReference type="ARBA" id="ARBA00022448"/>
    </source>
</evidence>
<organism evidence="10">
    <name type="scientific">marine metagenome</name>
    <dbReference type="NCBI Taxonomy" id="408172"/>
    <lineage>
        <taxon>unclassified sequences</taxon>
        <taxon>metagenomes</taxon>
        <taxon>ecological metagenomes</taxon>
    </lineage>
</organism>
<evidence type="ECO:0000313" key="10">
    <source>
        <dbReference type="EMBL" id="SVC41523.1"/>
    </source>
</evidence>
<dbReference type="InterPro" id="IPR007387">
    <property type="entry name" value="TRAP_DctQ"/>
</dbReference>
<protein>
    <recommendedName>
        <fullName evidence="9">Tripartite ATP-independent periplasmic transporters DctQ component domain-containing protein</fullName>
    </recommendedName>
</protein>
<keyword evidence="3" id="KW-1003">Cell membrane</keyword>
<evidence type="ECO:0000259" key="9">
    <source>
        <dbReference type="Pfam" id="PF04290"/>
    </source>
</evidence>
<feature type="transmembrane region" description="Helical" evidence="8">
    <location>
        <begin position="92"/>
        <end position="114"/>
    </location>
</feature>
<keyword evidence="7 8" id="KW-0472">Membrane</keyword>
<keyword evidence="6 8" id="KW-1133">Transmembrane helix</keyword>
<dbReference type="PANTHER" id="PTHR35011:SF4">
    <property type="entry name" value="SLL1102 PROTEIN"/>
    <property type="match status" value="1"/>
</dbReference>
<dbReference type="AlphaFoldDB" id="A0A382LYB6"/>
<dbReference type="EMBL" id="UINC01089980">
    <property type="protein sequence ID" value="SVC41523.1"/>
    <property type="molecule type" value="Genomic_DNA"/>
</dbReference>
<name>A0A382LYB6_9ZZZZ</name>
<reference evidence="10" key="1">
    <citation type="submission" date="2018-05" db="EMBL/GenBank/DDBJ databases">
        <authorList>
            <person name="Lanie J.A."/>
            <person name="Ng W.-L."/>
            <person name="Kazmierczak K.M."/>
            <person name="Andrzejewski T.M."/>
            <person name="Davidsen T.M."/>
            <person name="Wayne K.J."/>
            <person name="Tettelin H."/>
            <person name="Glass J.I."/>
            <person name="Rusch D."/>
            <person name="Podicherti R."/>
            <person name="Tsui H.-C.T."/>
            <person name="Winkler M.E."/>
        </authorList>
    </citation>
    <scope>NUCLEOTIDE SEQUENCE</scope>
</reference>
<feature type="transmembrane region" description="Helical" evidence="8">
    <location>
        <begin position="21"/>
        <end position="41"/>
    </location>
</feature>
<keyword evidence="4" id="KW-0997">Cell inner membrane</keyword>
<keyword evidence="5 8" id="KW-0812">Transmembrane</keyword>
<evidence type="ECO:0000256" key="1">
    <source>
        <dbReference type="ARBA" id="ARBA00004429"/>
    </source>
</evidence>
<dbReference type="InterPro" id="IPR055348">
    <property type="entry name" value="DctQ"/>
</dbReference>
<dbReference type="GO" id="GO:0005886">
    <property type="term" value="C:plasma membrane"/>
    <property type="evidence" value="ECO:0007669"/>
    <property type="project" value="UniProtKB-SubCell"/>
</dbReference>
<evidence type="ECO:0000256" key="8">
    <source>
        <dbReference type="SAM" id="Phobius"/>
    </source>
</evidence>
<accession>A0A382LYB6</accession>
<dbReference type="PANTHER" id="PTHR35011">
    <property type="entry name" value="2,3-DIKETO-L-GULONATE TRAP TRANSPORTER SMALL PERMEASE PROTEIN YIAM"/>
    <property type="match status" value="1"/>
</dbReference>